<accession>A0A9W9CV84</accession>
<name>A0A9W9CV84_9PEZI</name>
<sequence>METSENTATPSPTPAATARRSGRERRAPEKFRPEVTVAPKRKRGDDDDDDAENQHPAGEGDGDEDEAMSDGNNSDEAEDDDSPDEEEERAARRQKKRNGASRTRKPPAAKKPKTNGTVPAQSMSIPSRPKAAKKTARVVTGDRRDGDGVYADIFGSGDNSDDVASRWYQKYRVDNEAAVTDLVNCVLLAAGCDEQVTEDDIRDPDNIQNRLSELQDLYQERQITDYPLGKIKESRGFRDLLVGYFESLVNVLHETDALYTDEPLMENIARWVYTMSSSTLRPFRHTATTVALAMELALASVARKLDDRATKTSQQIDAEKARKGKSRNKDMLANLQKSLNEANNNREMCGKYMLDCFEVVFVHRYRDIDARIRTECVEALGSWIWVLPTVFMEPEYLRYLGWLLSDVNAPTRQEVLKQLARVFKRDAAKLGHFIDRFRPRLMEMATQDLDVSVRVQAINVIEALSENGMLEPDEVDNVGKLIFDSEPRIRKSVVKFFADVVQGAVEQKVESMGGEEAVDEMFPESEDVDDSTPRKEWVEIKALAENLAAYEQQLEEDDETDGRRVLDMSADMTSIVAPETRMSLAAQVLYEKMETVKDWGVLIGYLLYDHTTSTKSGSRSKNSTASQMRQHVAPTGEEETILLQVLVAAVKSNLAHITEADRGKKKPIRGDVTESAEDVALTLAQSIPKLLGKFGADAKTATTVMRLQSLLDLDVFQQLRQDSSTLDHLLGGICTLFTRHSDPNVVMDASIALLRARNCDEFQETTDLKISELWEPLIDTVRNLDKSNDLSRRGELSGPVLTRLSESLMKMSNLARINDCVDVLEAESTTKGSTAPVIDILVQTVHRGRFQQPDEELDDLEDETTSFAIKCCDRYFMWKVLSLVRAVEMQIDVSSRTIGQLASLRKLYQTNLIHTLSSRAINDDLRLFATRSLCDLHTHFALVKGTLDRWSSVGAAKKYAGLLSLNHEIQPGLVPELINIFDGAERAYARKAKKHLNEPAEDEDPIDDDQLSEADEDEDLSPSEKRASELRAEKALCELTSAYVRALLRRVVDQTGPNAGKLRKRLHRNVTKLGKNFQETLAFLDVEKMREQAAAKARRAASRAKSKTPAAKPGAAAAAATKEPPKSAEIVVALDDESDEEEEAPEEGTEEDLRRRELLEDLIEDPESEPEAANNAVDEESILGD</sequence>
<organism evidence="3 4">
    <name type="scientific">Gnomoniopsis smithogilvyi</name>
    <dbReference type="NCBI Taxonomy" id="1191159"/>
    <lineage>
        <taxon>Eukaryota</taxon>
        <taxon>Fungi</taxon>
        <taxon>Dikarya</taxon>
        <taxon>Ascomycota</taxon>
        <taxon>Pezizomycotina</taxon>
        <taxon>Sordariomycetes</taxon>
        <taxon>Sordariomycetidae</taxon>
        <taxon>Diaporthales</taxon>
        <taxon>Gnomoniaceae</taxon>
        <taxon>Gnomoniopsis</taxon>
    </lineage>
</organism>
<feature type="compositionally biased region" description="Acidic residues" evidence="1">
    <location>
        <begin position="999"/>
        <end position="1021"/>
    </location>
</feature>
<proteinExistence type="predicted"/>
<feature type="region of interest" description="Disordered" evidence="1">
    <location>
        <begin position="612"/>
        <end position="631"/>
    </location>
</feature>
<dbReference type="InterPro" id="IPR013721">
    <property type="entry name" value="STAG"/>
</dbReference>
<dbReference type="Gene3D" id="1.25.10.10">
    <property type="entry name" value="Leucine-rich Repeat Variant"/>
    <property type="match status" value="1"/>
</dbReference>
<feature type="compositionally biased region" description="Basic residues" evidence="1">
    <location>
        <begin position="92"/>
        <end position="113"/>
    </location>
</feature>
<evidence type="ECO:0000256" key="1">
    <source>
        <dbReference type="SAM" id="MobiDB-lite"/>
    </source>
</evidence>
<dbReference type="EMBL" id="JAPEVB010000004">
    <property type="protein sequence ID" value="KAJ4388596.1"/>
    <property type="molecule type" value="Genomic_DNA"/>
</dbReference>
<protein>
    <submittedName>
        <fullName evidence="3">Cohesin complex subunit</fullName>
    </submittedName>
</protein>
<feature type="region of interest" description="Disordered" evidence="1">
    <location>
        <begin position="1"/>
        <end position="146"/>
    </location>
</feature>
<evidence type="ECO:0000259" key="2">
    <source>
        <dbReference type="PROSITE" id="PS51425"/>
    </source>
</evidence>
<dbReference type="Proteomes" id="UP001140453">
    <property type="component" value="Unassembled WGS sequence"/>
</dbReference>
<feature type="compositionally biased region" description="Low complexity" evidence="1">
    <location>
        <begin position="1107"/>
        <end position="1122"/>
    </location>
</feature>
<dbReference type="GO" id="GO:0008278">
    <property type="term" value="C:cohesin complex"/>
    <property type="evidence" value="ECO:0007669"/>
    <property type="project" value="TreeGrafter"/>
</dbReference>
<feature type="compositionally biased region" description="Polar residues" evidence="1">
    <location>
        <begin position="114"/>
        <end position="125"/>
    </location>
</feature>
<dbReference type="OrthoDB" id="498590at2759"/>
<comment type="caution">
    <text evidence="3">The sequence shown here is derived from an EMBL/GenBank/DDBJ whole genome shotgun (WGS) entry which is preliminary data.</text>
</comment>
<dbReference type="GO" id="GO:0005634">
    <property type="term" value="C:nucleus"/>
    <property type="evidence" value="ECO:0007669"/>
    <property type="project" value="TreeGrafter"/>
</dbReference>
<reference evidence="3" key="1">
    <citation type="submission" date="2022-10" db="EMBL/GenBank/DDBJ databases">
        <title>Tapping the CABI collections for fungal endophytes: first genome assemblies for Collariella, Neodidymelliopsis, Ascochyta clinopodiicola, Didymella pomorum, Didymosphaeria variabile, Neocosmospora piperis and Neocucurbitaria cava.</title>
        <authorList>
            <person name="Hill R."/>
        </authorList>
    </citation>
    <scope>NUCLEOTIDE SEQUENCE</scope>
    <source>
        <strain evidence="3">IMI 355082</strain>
    </source>
</reference>
<feature type="region of interest" description="Disordered" evidence="1">
    <location>
        <begin position="1095"/>
        <end position="1185"/>
    </location>
</feature>
<keyword evidence="4" id="KW-1185">Reference proteome</keyword>
<dbReference type="InterPro" id="IPR039662">
    <property type="entry name" value="Cohesin_Scc3/SA"/>
</dbReference>
<dbReference type="Pfam" id="PF21581">
    <property type="entry name" value="SCD"/>
    <property type="match status" value="1"/>
</dbReference>
<feature type="region of interest" description="Disordered" evidence="1">
    <location>
        <begin position="512"/>
        <end position="534"/>
    </location>
</feature>
<dbReference type="Pfam" id="PF24571">
    <property type="entry name" value="HEAT_SCC3-SA"/>
    <property type="match status" value="1"/>
</dbReference>
<feature type="compositionally biased region" description="Acidic residues" evidence="1">
    <location>
        <begin position="60"/>
        <end position="88"/>
    </location>
</feature>
<evidence type="ECO:0000313" key="3">
    <source>
        <dbReference type="EMBL" id="KAJ4388596.1"/>
    </source>
</evidence>
<dbReference type="SUPFAM" id="SSF48371">
    <property type="entry name" value="ARM repeat"/>
    <property type="match status" value="1"/>
</dbReference>
<feature type="region of interest" description="Disordered" evidence="1">
    <location>
        <begin position="992"/>
        <end position="1027"/>
    </location>
</feature>
<dbReference type="Pfam" id="PF08514">
    <property type="entry name" value="STAG"/>
    <property type="match status" value="1"/>
</dbReference>
<feature type="compositionally biased region" description="Basic residues" evidence="1">
    <location>
        <begin position="1096"/>
        <end position="1106"/>
    </location>
</feature>
<feature type="compositionally biased region" description="Polar residues" evidence="1">
    <location>
        <begin position="612"/>
        <end position="629"/>
    </location>
</feature>
<dbReference type="InterPro" id="IPR056396">
    <property type="entry name" value="HEAT_SCC3-SA"/>
</dbReference>
<feature type="compositionally biased region" description="Acidic residues" evidence="1">
    <location>
        <begin position="1134"/>
        <end position="1150"/>
    </location>
</feature>
<dbReference type="PROSITE" id="PS51425">
    <property type="entry name" value="SCD"/>
    <property type="match status" value="1"/>
</dbReference>
<dbReference type="GO" id="GO:0007062">
    <property type="term" value="P:sister chromatid cohesion"/>
    <property type="evidence" value="ECO:0007669"/>
    <property type="project" value="UniProtKB-ARBA"/>
</dbReference>
<dbReference type="PANTHER" id="PTHR11199:SF0">
    <property type="entry name" value="LD34181P-RELATED"/>
    <property type="match status" value="1"/>
</dbReference>
<dbReference type="AlphaFoldDB" id="A0A9W9CV84"/>
<feature type="compositionally biased region" description="Basic and acidic residues" evidence="1">
    <location>
        <begin position="24"/>
        <end position="33"/>
    </location>
</feature>
<dbReference type="GO" id="GO:0003682">
    <property type="term" value="F:chromatin binding"/>
    <property type="evidence" value="ECO:0007669"/>
    <property type="project" value="TreeGrafter"/>
</dbReference>
<dbReference type="InterPro" id="IPR016024">
    <property type="entry name" value="ARM-type_fold"/>
</dbReference>
<feature type="compositionally biased region" description="Acidic residues" evidence="1">
    <location>
        <begin position="516"/>
        <end position="530"/>
    </location>
</feature>
<feature type="compositionally biased region" description="Low complexity" evidence="1">
    <location>
        <begin position="7"/>
        <end position="19"/>
    </location>
</feature>
<evidence type="ECO:0000313" key="4">
    <source>
        <dbReference type="Proteomes" id="UP001140453"/>
    </source>
</evidence>
<feature type="domain" description="SCD" evidence="2">
    <location>
        <begin position="361"/>
        <end position="444"/>
    </location>
</feature>
<dbReference type="InterPro" id="IPR011989">
    <property type="entry name" value="ARM-like"/>
</dbReference>
<gene>
    <name evidence="3" type="primary">IRR1</name>
    <name evidence="3" type="ORF">N0V93_006054</name>
</gene>
<dbReference type="GO" id="GO:0000785">
    <property type="term" value="C:chromatin"/>
    <property type="evidence" value="ECO:0007669"/>
    <property type="project" value="TreeGrafter"/>
</dbReference>
<dbReference type="InterPro" id="IPR020839">
    <property type="entry name" value="SCD"/>
</dbReference>
<dbReference type="PANTHER" id="PTHR11199">
    <property type="entry name" value="STROMAL ANTIGEN"/>
    <property type="match status" value="1"/>
</dbReference>
<feature type="compositionally biased region" description="Acidic residues" evidence="1">
    <location>
        <begin position="1160"/>
        <end position="1170"/>
    </location>
</feature>